<dbReference type="PROSITE" id="PS51257">
    <property type="entry name" value="PROKAR_LIPOPROTEIN"/>
    <property type="match status" value="1"/>
</dbReference>
<accession>A0ABS6MIP7</accession>
<evidence type="ECO:0000313" key="3">
    <source>
        <dbReference type="Proteomes" id="UP000704611"/>
    </source>
</evidence>
<comment type="caution">
    <text evidence="2">The sequence shown here is derived from an EMBL/GenBank/DDBJ whole genome shotgun (WGS) entry which is preliminary data.</text>
</comment>
<proteinExistence type="predicted"/>
<protein>
    <submittedName>
        <fullName evidence="2">DUF4426 domain-containing protein</fullName>
    </submittedName>
</protein>
<keyword evidence="3" id="KW-1185">Reference proteome</keyword>
<evidence type="ECO:0000259" key="1">
    <source>
        <dbReference type="Pfam" id="PF14467"/>
    </source>
</evidence>
<dbReference type="RefSeq" id="WP_217668275.1">
    <property type="nucleotide sequence ID" value="NZ_JAHRID010000002.1"/>
</dbReference>
<reference evidence="2 3" key="1">
    <citation type="submission" date="2021-06" db="EMBL/GenBank/DDBJ databases">
        <title>Rheinheimera indica sp. nov., isolated from deep-sea sediment.</title>
        <authorList>
            <person name="Wang Z."/>
            <person name="Zhang X.-Y."/>
        </authorList>
    </citation>
    <scope>NUCLEOTIDE SEQUENCE [LARGE SCALE GENOMIC DNA]</scope>
    <source>
        <strain evidence="2 3">SM2107</strain>
    </source>
</reference>
<dbReference type="Pfam" id="PF14467">
    <property type="entry name" value="DUF4426"/>
    <property type="match status" value="1"/>
</dbReference>
<dbReference type="EMBL" id="JAHRID010000002">
    <property type="protein sequence ID" value="MBV2128679.1"/>
    <property type="molecule type" value="Genomic_DNA"/>
</dbReference>
<feature type="domain" description="DUF4426" evidence="1">
    <location>
        <begin position="60"/>
        <end position="176"/>
    </location>
</feature>
<evidence type="ECO:0000313" key="2">
    <source>
        <dbReference type="EMBL" id="MBV2128679.1"/>
    </source>
</evidence>
<sequence>MSFKFSMLAAVQSAKHLFATIIAAVFLTACERPAQNVAPAEPGNNAEVVIPDKPLGHVMELDGYTLRANITRADILNQNMAEKYGIAPNPDLALLNLVIQDNSEPRQDATVAASVHVEHENLLGHTQVIDMRKAETDGYISYYGTLDASSQRIFQLNIKAQPADTDQVLEMSFEARLDW</sequence>
<organism evidence="2 3">
    <name type="scientific">Arsukibacterium indicum</name>
    <dbReference type="NCBI Taxonomy" id="2848612"/>
    <lineage>
        <taxon>Bacteria</taxon>
        <taxon>Pseudomonadati</taxon>
        <taxon>Pseudomonadota</taxon>
        <taxon>Gammaproteobacteria</taxon>
        <taxon>Chromatiales</taxon>
        <taxon>Chromatiaceae</taxon>
        <taxon>Arsukibacterium</taxon>
    </lineage>
</organism>
<dbReference type="Proteomes" id="UP000704611">
    <property type="component" value="Unassembled WGS sequence"/>
</dbReference>
<dbReference type="InterPro" id="IPR025218">
    <property type="entry name" value="DUF4426"/>
</dbReference>
<gene>
    <name evidence="2" type="ORF">KQY15_06180</name>
</gene>
<name>A0ABS6MIP7_9GAMM</name>